<dbReference type="EMBL" id="FMXQ01000004">
    <property type="protein sequence ID" value="SDB29884.1"/>
    <property type="molecule type" value="Genomic_DNA"/>
</dbReference>
<feature type="domain" description="Glucose-methanol-choline oxidoreductase N-terminal" evidence="7">
    <location>
        <begin position="83"/>
        <end position="106"/>
    </location>
</feature>
<dbReference type="InterPro" id="IPR036188">
    <property type="entry name" value="FAD/NAD-bd_sf"/>
</dbReference>
<dbReference type="STRING" id="665467.SAMN02982931_02260"/>
<dbReference type="SUPFAM" id="SSF54373">
    <property type="entry name" value="FAD-linked reductases, C-terminal domain"/>
    <property type="match status" value="1"/>
</dbReference>
<dbReference type="Proteomes" id="UP000199071">
    <property type="component" value="Unassembled WGS sequence"/>
</dbReference>
<comment type="cofactor">
    <cofactor evidence="1 5">
        <name>FAD</name>
        <dbReference type="ChEBI" id="CHEBI:57692"/>
    </cofactor>
</comment>
<dbReference type="OrthoDB" id="9785276at2"/>
<dbReference type="InterPro" id="IPR007867">
    <property type="entry name" value="GMC_OxRtase_C"/>
</dbReference>
<accession>A0A1G6CAP0</accession>
<feature type="binding site" evidence="5">
    <location>
        <position position="221"/>
    </location>
    <ligand>
        <name>FAD</name>
        <dbReference type="ChEBI" id="CHEBI:57692"/>
    </ligand>
</feature>
<evidence type="ECO:0000259" key="8">
    <source>
        <dbReference type="PROSITE" id="PS00624"/>
    </source>
</evidence>
<evidence type="ECO:0000256" key="4">
    <source>
        <dbReference type="ARBA" id="ARBA00022827"/>
    </source>
</evidence>
<dbReference type="AlphaFoldDB" id="A0A1G6CAP0"/>
<dbReference type="PANTHER" id="PTHR11552">
    <property type="entry name" value="GLUCOSE-METHANOL-CHOLINE GMC OXIDOREDUCTASE"/>
    <property type="match status" value="1"/>
</dbReference>
<dbReference type="Pfam" id="PF05199">
    <property type="entry name" value="GMC_oxred_C"/>
    <property type="match status" value="1"/>
</dbReference>
<evidence type="ECO:0000256" key="6">
    <source>
        <dbReference type="RuleBase" id="RU003968"/>
    </source>
</evidence>
<dbReference type="Pfam" id="PF00732">
    <property type="entry name" value="GMC_oxred_N"/>
    <property type="match status" value="1"/>
</dbReference>
<dbReference type="PROSITE" id="PS00624">
    <property type="entry name" value="GMC_OXRED_2"/>
    <property type="match status" value="1"/>
</dbReference>
<sequence>MAATGYDHIVIGGGSAGCAAASRLVAEFGARVLLLEAGGPYKDWMLRMPAGFSRILGGTRYLTQHQTVPQEQLGGRVQAIPQGRVLGGGSSVNAMAYMRGRAADYDAWGTIARSDLWSWQKILPHFTRVEANQRFNNAFHGVDGTLRVSDPGFVCEMSHVYVKAVQAMGLGYTLDFNRGQPDGVGTIQITAGGGRRCSAVDAFLTPLAGDDRLAVETGAQVQRILIENGRAIGVAYVANGQARVARADGEVLLAAGAFVSPQLLMLSGIGPADDLRALDIPVLANLPGVGSNLQDHCGSPVMATTRSRLGYYQQDRGLRMLANGIEYLLTGRGRVTTNGVEACSFHVPEDGTGDPIVQIWCVPKTSYVDADVRSVPDVDGITLHAVLMRPRSTGWVRLRSSDPGDLPLVNPNYLADPADIAHLRQGLRVAREILRARPLADIVEGEFFPGAGATDDATLDAHMRRTVKTDYHPVGTCRMGHDDDPDAVVDARLRVRGIDGLRVVDASVMPKLVTANTNAPTMAVADRAVSLMQAAE</sequence>
<dbReference type="RefSeq" id="WP_090876532.1">
    <property type="nucleotide sequence ID" value="NZ_FMXQ01000004.1"/>
</dbReference>
<protein>
    <submittedName>
        <fullName evidence="9">Choline dehydrogenase</fullName>
    </submittedName>
</protein>
<dbReference type="InterPro" id="IPR012132">
    <property type="entry name" value="GMC_OxRdtase"/>
</dbReference>
<dbReference type="PROSITE" id="PS00623">
    <property type="entry name" value="GMC_OXRED_1"/>
    <property type="match status" value="1"/>
</dbReference>
<feature type="domain" description="Glucose-methanol-choline oxidoreductase N-terminal" evidence="8">
    <location>
        <begin position="256"/>
        <end position="270"/>
    </location>
</feature>
<dbReference type="PANTHER" id="PTHR11552:SF147">
    <property type="entry name" value="CHOLINE DEHYDROGENASE, MITOCHONDRIAL"/>
    <property type="match status" value="1"/>
</dbReference>
<feature type="binding site" evidence="5">
    <location>
        <position position="85"/>
    </location>
    <ligand>
        <name>FAD</name>
        <dbReference type="ChEBI" id="CHEBI:57692"/>
    </ligand>
</feature>
<dbReference type="InterPro" id="IPR000172">
    <property type="entry name" value="GMC_OxRdtase_N"/>
</dbReference>
<keyword evidence="3 6" id="KW-0285">Flavoprotein</keyword>
<proteinExistence type="inferred from homology"/>
<dbReference type="SUPFAM" id="SSF51905">
    <property type="entry name" value="FAD/NAD(P)-binding domain"/>
    <property type="match status" value="1"/>
</dbReference>
<organism evidence="9 10">
    <name type="scientific">Bauldia litoralis</name>
    <dbReference type="NCBI Taxonomy" id="665467"/>
    <lineage>
        <taxon>Bacteria</taxon>
        <taxon>Pseudomonadati</taxon>
        <taxon>Pseudomonadota</taxon>
        <taxon>Alphaproteobacteria</taxon>
        <taxon>Hyphomicrobiales</taxon>
        <taxon>Kaistiaceae</taxon>
        <taxon>Bauldia</taxon>
    </lineage>
</organism>
<comment type="similarity">
    <text evidence="2 6">Belongs to the GMC oxidoreductase family.</text>
</comment>
<evidence type="ECO:0000256" key="5">
    <source>
        <dbReference type="PIRSR" id="PIRSR000137-2"/>
    </source>
</evidence>
<dbReference type="GO" id="GO:0050660">
    <property type="term" value="F:flavin adenine dinucleotide binding"/>
    <property type="evidence" value="ECO:0007669"/>
    <property type="project" value="InterPro"/>
</dbReference>
<dbReference type="PIRSF" id="PIRSF000137">
    <property type="entry name" value="Alcohol_oxidase"/>
    <property type="match status" value="1"/>
</dbReference>
<reference evidence="9 10" key="1">
    <citation type="submission" date="2016-10" db="EMBL/GenBank/DDBJ databases">
        <authorList>
            <person name="de Groot N.N."/>
        </authorList>
    </citation>
    <scope>NUCLEOTIDE SEQUENCE [LARGE SCALE GENOMIC DNA]</scope>
    <source>
        <strain evidence="9 10">ATCC 35022</strain>
    </source>
</reference>
<keyword evidence="10" id="KW-1185">Reference proteome</keyword>
<evidence type="ECO:0000259" key="7">
    <source>
        <dbReference type="PROSITE" id="PS00623"/>
    </source>
</evidence>
<dbReference type="Gene3D" id="3.50.50.60">
    <property type="entry name" value="FAD/NAD(P)-binding domain"/>
    <property type="match status" value="1"/>
</dbReference>
<evidence type="ECO:0000256" key="2">
    <source>
        <dbReference type="ARBA" id="ARBA00010790"/>
    </source>
</evidence>
<evidence type="ECO:0000256" key="3">
    <source>
        <dbReference type="ARBA" id="ARBA00022630"/>
    </source>
</evidence>
<evidence type="ECO:0000313" key="10">
    <source>
        <dbReference type="Proteomes" id="UP000199071"/>
    </source>
</evidence>
<evidence type="ECO:0000256" key="1">
    <source>
        <dbReference type="ARBA" id="ARBA00001974"/>
    </source>
</evidence>
<keyword evidence="4 5" id="KW-0274">FAD</keyword>
<dbReference type="Gene3D" id="3.30.560.10">
    <property type="entry name" value="Glucose Oxidase, domain 3"/>
    <property type="match status" value="1"/>
</dbReference>
<name>A0A1G6CAP0_9HYPH</name>
<evidence type="ECO:0000313" key="9">
    <source>
        <dbReference type="EMBL" id="SDB29884.1"/>
    </source>
</evidence>
<dbReference type="GO" id="GO:0016614">
    <property type="term" value="F:oxidoreductase activity, acting on CH-OH group of donors"/>
    <property type="evidence" value="ECO:0007669"/>
    <property type="project" value="InterPro"/>
</dbReference>
<gene>
    <name evidence="9" type="ORF">SAMN02982931_02260</name>
</gene>